<name>I3CKU3_9GAMM</name>
<dbReference type="RefSeq" id="WP_002692121.1">
    <property type="nucleotide sequence ID" value="NZ_JH600070.1"/>
</dbReference>
<dbReference type="EMBL" id="JH600070">
    <property type="protein sequence ID" value="EIJ44236.1"/>
    <property type="molecule type" value="Genomic_DNA"/>
</dbReference>
<gene>
    <name evidence="1" type="ORF">BegalDRAFT_3420</name>
</gene>
<keyword evidence="2" id="KW-1185">Reference proteome</keyword>
<evidence type="ECO:0000313" key="1">
    <source>
        <dbReference type="EMBL" id="EIJ44236.1"/>
    </source>
</evidence>
<dbReference type="AlphaFoldDB" id="I3CKU3"/>
<dbReference type="OrthoDB" id="21571at2"/>
<evidence type="ECO:0000313" key="2">
    <source>
        <dbReference type="Proteomes" id="UP000005744"/>
    </source>
</evidence>
<dbReference type="Proteomes" id="UP000005744">
    <property type="component" value="Unassembled WGS sequence"/>
</dbReference>
<organism evidence="1 2">
    <name type="scientific">Beggiatoa alba B18LD</name>
    <dbReference type="NCBI Taxonomy" id="395493"/>
    <lineage>
        <taxon>Bacteria</taxon>
        <taxon>Pseudomonadati</taxon>
        <taxon>Pseudomonadota</taxon>
        <taxon>Gammaproteobacteria</taxon>
        <taxon>Thiotrichales</taxon>
        <taxon>Thiotrichaceae</taxon>
        <taxon>Beggiatoa</taxon>
    </lineage>
</organism>
<dbReference type="HOGENOM" id="CLU_2697136_0_0_6"/>
<sequence length="73" mass="8310">MKLTVEIASVPDRDSVVAEIWSNDFMLAEIIQCDTGECIIELYPNRHENTGVWEINLDDFIQSLTTAKKRLLG</sequence>
<protein>
    <submittedName>
        <fullName evidence="1">Uncharacterized protein</fullName>
    </submittedName>
</protein>
<accession>I3CKU3</accession>
<reference evidence="1 2" key="1">
    <citation type="submission" date="2011-11" db="EMBL/GenBank/DDBJ databases">
        <title>Improved High-Quality Draft sequence of Beggiatoa alba B18lD.</title>
        <authorList>
            <consortium name="US DOE Joint Genome Institute"/>
            <person name="Lucas S."/>
            <person name="Han J."/>
            <person name="Lapidus A."/>
            <person name="Cheng J.-F."/>
            <person name="Goodwin L."/>
            <person name="Pitluck S."/>
            <person name="Peters L."/>
            <person name="Mikhailova N."/>
            <person name="Held B."/>
            <person name="Detter J.C."/>
            <person name="Han C."/>
            <person name="Tapia R."/>
            <person name="Land M."/>
            <person name="Hauser L."/>
            <person name="Kyrpides N."/>
            <person name="Ivanova N."/>
            <person name="Pagani I."/>
            <person name="Samuel K."/>
            <person name="Teske A."/>
            <person name="Mueller J."/>
            <person name="Woyke T."/>
        </authorList>
    </citation>
    <scope>NUCLEOTIDE SEQUENCE [LARGE SCALE GENOMIC DNA]</scope>
    <source>
        <strain evidence="1 2">B18LD</strain>
    </source>
</reference>
<proteinExistence type="predicted"/>